<dbReference type="EMBL" id="BSFJ01000004">
    <property type="protein sequence ID" value="GLK70587.1"/>
    <property type="molecule type" value="Genomic_DNA"/>
</dbReference>
<organism evidence="3 4">
    <name type="scientific">Ancylobacter dichloromethanicus</name>
    <dbReference type="NCBI Taxonomy" id="518825"/>
    <lineage>
        <taxon>Bacteria</taxon>
        <taxon>Pseudomonadati</taxon>
        <taxon>Pseudomonadota</taxon>
        <taxon>Alphaproteobacteria</taxon>
        <taxon>Hyphomicrobiales</taxon>
        <taxon>Xanthobacteraceae</taxon>
        <taxon>Ancylobacter</taxon>
    </lineage>
</organism>
<dbReference type="SUPFAM" id="SSF56349">
    <property type="entry name" value="DNA breaking-rejoining enzymes"/>
    <property type="match status" value="1"/>
</dbReference>
<reference evidence="3" key="1">
    <citation type="journal article" date="2014" name="Int. J. Syst. Evol. Microbiol.">
        <title>Complete genome sequence of Corynebacterium casei LMG S-19264T (=DSM 44701T), isolated from a smear-ripened cheese.</title>
        <authorList>
            <consortium name="US DOE Joint Genome Institute (JGI-PGF)"/>
            <person name="Walter F."/>
            <person name="Albersmeier A."/>
            <person name="Kalinowski J."/>
            <person name="Ruckert C."/>
        </authorList>
    </citation>
    <scope>NUCLEOTIDE SEQUENCE</scope>
    <source>
        <strain evidence="3">VKM B-2484</strain>
    </source>
</reference>
<dbReference type="GO" id="GO:0006310">
    <property type="term" value="P:DNA recombination"/>
    <property type="evidence" value="ECO:0007669"/>
    <property type="project" value="UniProtKB-KW"/>
</dbReference>
<gene>
    <name evidence="3" type="ORF">GCM10017643_07020</name>
</gene>
<keyword evidence="4" id="KW-1185">Reference proteome</keyword>
<reference evidence="3" key="2">
    <citation type="submission" date="2023-01" db="EMBL/GenBank/DDBJ databases">
        <authorList>
            <person name="Sun Q."/>
            <person name="Evtushenko L."/>
        </authorList>
    </citation>
    <scope>NUCLEOTIDE SEQUENCE</scope>
    <source>
        <strain evidence="3">VKM B-2484</strain>
    </source>
</reference>
<sequence length="722" mass="80428">MMPSANNASLEPTSLPSAVYGDDEPVLAGIPVREDADRAQFPRFGDDHWDLGAAIFRVNARYSNYRLNFARIIDPVTRRLAKEYVLTRLRIHVPGYRAPCGVAWAIRLLRYIQHFAAFLNAHVGAVDLRRIDQPVLDAYLVHARDGGRRTPHETVKYVEVPIDLHHLSPWLSEGGIGFLPWRGRAAHHVAKRPPAPAENATPRIPEPIIGAMLRWSLKYVEVFAPDILAARAELDALEARCEQLMAQDARAGQALAETYRARLIKWLEARRMAGRRVPIWERAPNVARRIDPQTGAETPPYNLHLMRLHVGAPESGRISQSEPTARMIDQAAAELGTEVGGLDTPISVDPDTGLPWRERFDGLSLAREERMLQGACYVICAYLTGMRDSEVQAMQPGCVSTERSADGLIERYRVRSTVYKRQGARGVTADWITIEPVARAVAVMEILSARNRREKGLSSLWVALKDWPWSADHLGIGATPTLNLLREGLDARSGNEPVIPRIADEPWKFTTRQLRRTIAWYIANRPFGTIAGKIQYKHASVAMFEGYAGSAHGDFRLAVERERALGQLDDIVAHYEAFLHHDGPAGPGATRLRREFARVQDELGDLPGRIVDRKRLRTMLAHLGRTLHVGFLNDCLFEAATALCLAASPDPERTAPALSRCSPDRCPNACLTARHLQPWRASIAEGEALLSNGRLTLLQRAAITQDNERKRRLIAPLIDGGT</sequence>
<accession>A0A9W6MY52</accession>
<evidence type="ECO:0000256" key="2">
    <source>
        <dbReference type="SAM" id="MobiDB-lite"/>
    </source>
</evidence>
<feature type="region of interest" description="Disordered" evidence="2">
    <location>
        <begin position="1"/>
        <end position="20"/>
    </location>
</feature>
<name>A0A9W6MY52_9HYPH</name>
<dbReference type="GO" id="GO:0015074">
    <property type="term" value="P:DNA integration"/>
    <property type="evidence" value="ECO:0007669"/>
    <property type="project" value="InterPro"/>
</dbReference>
<evidence type="ECO:0008006" key="5">
    <source>
        <dbReference type="Google" id="ProtNLM"/>
    </source>
</evidence>
<evidence type="ECO:0000313" key="3">
    <source>
        <dbReference type="EMBL" id="GLK70587.1"/>
    </source>
</evidence>
<evidence type="ECO:0000256" key="1">
    <source>
        <dbReference type="ARBA" id="ARBA00023172"/>
    </source>
</evidence>
<dbReference type="AlphaFoldDB" id="A0A9W6MY52"/>
<protein>
    <recommendedName>
        <fullName evidence="5">Integrase</fullName>
    </recommendedName>
</protein>
<dbReference type="InterPro" id="IPR011010">
    <property type="entry name" value="DNA_brk_join_enz"/>
</dbReference>
<dbReference type="GO" id="GO:0003677">
    <property type="term" value="F:DNA binding"/>
    <property type="evidence" value="ECO:0007669"/>
    <property type="project" value="InterPro"/>
</dbReference>
<dbReference type="InterPro" id="IPR013762">
    <property type="entry name" value="Integrase-like_cat_sf"/>
</dbReference>
<dbReference type="RefSeq" id="WP_246544702.1">
    <property type="nucleotide sequence ID" value="NZ_BSFJ01000004.1"/>
</dbReference>
<comment type="caution">
    <text evidence="3">The sequence shown here is derived from an EMBL/GenBank/DDBJ whole genome shotgun (WGS) entry which is preliminary data.</text>
</comment>
<dbReference type="Proteomes" id="UP001143370">
    <property type="component" value="Unassembled WGS sequence"/>
</dbReference>
<keyword evidence="1" id="KW-0233">DNA recombination</keyword>
<evidence type="ECO:0000313" key="4">
    <source>
        <dbReference type="Proteomes" id="UP001143370"/>
    </source>
</evidence>
<dbReference type="Gene3D" id="1.10.443.10">
    <property type="entry name" value="Intergrase catalytic core"/>
    <property type="match status" value="1"/>
</dbReference>
<proteinExistence type="predicted"/>
<feature type="compositionally biased region" description="Polar residues" evidence="2">
    <location>
        <begin position="1"/>
        <end position="16"/>
    </location>
</feature>